<dbReference type="EMBL" id="FNSV01000005">
    <property type="protein sequence ID" value="SEB76616.1"/>
    <property type="molecule type" value="Genomic_DNA"/>
</dbReference>
<dbReference type="Proteomes" id="UP000183561">
    <property type="component" value="Unassembled WGS sequence"/>
</dbReference>
<feature type="region of interest" description="Disordered" evidence="1">
    <location>
        <begin position="247"/>
        <end position="269"/>
    </location>
</feature>
<evidence type="ECO:0000256" key="1">
    <source>
        <dbReference type="SAM" id="MobiDB-lite"/>
    </source>
</evidence>
<evidence type="ECO:0000313" key="3">
    <source>
        <dbReference type="Proteomes" id="UP000183561"/>
    </source>
</evidence>
<proteinExistence type="predicted"/>
<dbReference type="AlphaFoldDB" id="A0A1H4M0Y5"/>
<protein>
    <submittedName>
        <fullName evidence="2">Uncharacterized protein</fullName>
    </submittedName>
</protein>
<gene>
    <name evidence="2" type="ORF">SAMN04490239_1569</name>
</gene>
<feature type="compositionally biased region" description="Gly residues" evidence="1">
    <location>
        <begin position="253"/>
        <end position="269"/>
    </location>
</feature>
<reference evidence="3" key="1">
    <citation type="submission" date="2016-10" db="EMBL/GenBank/DDBJ databases">
        <authorList>
            <person name="Varghese N."/>
            <person name="Submissions S."/>
        </authorList>
    </citation>
    <scope>NUCLEOTIDE SEQUENCE [LARGE SCALE GENOMIC DNA]</scope>
    <source>
        <strain evidence="3">DSM 44498</strain>
    </source>
</reference>
<name>A0A1H4M0Y5_9NOCA</name>
<evidence type="ECO:0000313" key="2">
    <source>
        <dbReference type="EMBL" id="SEB76616.1"/>
    </source>
</evidence>
<organism evidence="2 3">
    <name type="scientific">Rhodococcus koreensis</name>
    <dbReference type="NCBI Taxonomy" id="99653"/>
    <lineage>
        <taxon>Bacteria</taxon>
        <taxon>Bacillati</taxon>
        <taxon>Actinomycetota</taxon>
        <taxon>Actinomycetes</taxon>
        <taxon>Mycobacteriales</taxon>
        <taxon>Nocardiaceae</taxon>
        <taxon>Rhodococcus</taxon>
    </lineage>
</organism>
<sequence>MRWRGPTVSEADSDSSARILCCPSHDCCSRPRETGTCPHDDLHAICLGRDRLTPRMGDGISAACRPTLGVESTPTSLPWRTQYRGPGPWPWARPSRPGASAAWTRHMEASLMGWTDCHARKAILDTVVARARIDPAGPLLLDGLPDVDRLSGGADGVLLALHHRWTTHLAAKLDQAIEHGDPPQTSWEELSSEQPTVRAVLDAAVGRSVAPRAAQLGEQRMIDAHVSSGAIDHCGVPSAGFRAERVVRPSGRRLGGTPGWGQRGGARNG</sequence>
<accession>A0A1H4M0Y5</accession>
<keyword evidence="3" id="KW-1185">Reference proteome</keyword>